<keyword evidence="1" id="KW-0812">Transmembrane</keyword>
<keyword evidence="1" id="KW-1133">Transmembrane helix</keyword>
<evidence type="ECO:0000256" key="1">
    <source>
        <dbReference type="SAM" id="Phobius"/>
    </source>
</evidence>
<dbReference type="Proteomes" id="UP000663866">
    <property type="component" value="Unassembled WGS sequence"/>
</dbReference>
<comment type="caution">
    <text evidence="2">The sequence shown here is derived from an EMBL/GenBank/DDBJ whole genome shotgun (WGS) entry which is preliminary data.</text>
</comment>
<evidence type="ECO:0000313" key="3">
    <source>
        <dbReference type="Proteomes" id="UP000663866"/>
    </source>
</evidence>
<keyword evidence="1" id="KW-0472">Membrane</keyword>
<gene>
    <name evidence="2" type="ORF">OVN521_LOCUS48301</name>
</gene>
<proteinExistence type="predicted"/>
<reference evidence="2" key="1">
    <citation type="submission" date="2021-02" db="EMBL/GenBank/DDBJ databases">
        <authorList>
            <person name="Nowell W R."/>
        </authorList>
    </citation>
    <scope>NUCLEOTIDE SEQUENCE</scope>
</reference>
<accession>A0A821I381</accession>
<dbReference type="EMBL" id="CAJOBG010099772">
    <property type="protein sequence ID" value="CAF4698022.1"/>
    <property type="molecule type" value="Genomic_DNA"/>
</dbReference>
<dbReference type="AlphaFoldDB" id="A0A821I381"/>
<protein>
    <submittedName>
        <fullName evidence="2">Uncharacterized protein</fullName>
    </submittedName>
</protein>
<feature type="non-terminal residue" evidence="2">
    <location>
        <position position="58"/>
    </location>
</feature>
<organism evidence="2 3">
    <name type="scientific">Rotaria magnacalcarata</name>
    <dbReference type="NCBI Taxonomy" id="392030"/>
    <lineage>
        <taxon>Eukaryota</taxon>
        <taxon>Metazoa</taxon>
        <taxon>Spiralia</taxon>
        <taxon>Gnathifera</taxon>
        <taxon>Rotifera</taxon>
        <taxon>Eurotatoria</taxon>
        <taxon>Bdelloidea</taxon>
        <taxon>Philodinida</taxon>
        <taxon>Philodinidae</taxon>
        <taxon>Rotaria</taxon>
    </lineage>
</organism>
<keyword evidence="3" id="KW-1185">Reference proteome</keyword>
<evidence type="ECO:0000313" key="2">
    <source>
        <dbReference type="EMBL" id="CAF4698022.1"/>
    </source>
</evidence>
<sequence length="58" mass="6468">MSSIISDVELKSHIDRTVVDNDISNGRLAAKKLRSRTYKNLIVLCIAFLLQFTAFGAI</sequence>
<feature type="transmembrane region" description="Helical" evidence="1">
    <location>
        <begin position="37"/>
        <end position="57"/>
    </location>
</feature>
<name>A0A821I381_9BILA</name>